<dbReference type="STRING" id="36166.T1GI23"/>
<name>T1GI23_MEGSC</name>
<keyword evidence="4" id="KW-1185">Reference proteome</keyword>
<reference evidence="3" key="2">
    <citation type="submission" date="2015-06" db="UniProtKB">
        <authorList>
            <consortium name="EnsemblMetazoa"/>
        </authorList>
    </citation>
    <scope>IDENTIFICATION</scope>
</reference>
<evidence type="ECO:0000256" key="1">
    <source>
        <dbReference type="SAM" id="MobiDB-lite"/>
    </source>
</evidence>
<dbReference type="AlphaFoldDB" id="T1GI23"/>
<dbReference type="EMBL" id="CAQQ02167497">
    <property type="status" value="NOT_ANNOTATED_CDS"/>
    <property type="molecule type" value="Genomic_DNA"/>
</dbReference>
<feature type="domain" description="CCD97-like C-terminal" evidence="2">
    <location>
        <begin position="24"/>
        <end position="174"/>
    </location>
</feature>
<protein>
    <recommendedName>
        <fullName evidence="2">CCD97-like C-terminal domain-containing protein</fullName>
    </recommendedName>
</protein>
<dbReference type="HOGENOM" id="CLU_1536306_0_0_1"/>
<feature type="region of interest" description="Disordered" evidence="1">
    <location>
        <begin position="96"/>
        <end position="175"/>
    </location>
</feature>
<dbReference type="PANTHER" id="PTHR31840">
    <property type="entry name" value="COILED-COIL DOMAIN-CONTAINING PROTEIN 97"/>
    <property type="match status" value="1"/>
</dbReference>
<feature type="compositionally biased region" description="Acidic residues" evidence="1">
    <location>
        <begin position="108"/>
        <end position="121"/>
    </location>
</feature>
<proteinExistence type="predicted"/>
<organism evidence="3 4">
    <name type="scientific">Megaselia scalaris</name>
    <name type="common">Humpbacked fly</name>
    <name type="synonym">Phora scalaris</name>
    <dbReference type="NCBI Taxonomy" id="36166"/>
    <lineage>
        <taxon>Eukaryota</taxon>
        <taxon>Metazoa</taxon>
        <taxon>Ecdysozoa</taxon>
        <taxon>Arthropoda</taxon>
        <taxon>Hexapoda</taxon>
        <taxon>Insecta</taxon>
        <taxon>Pterygota</taxon>
        <taxon>Neoptera</taxon>
        <taxon>Endopterygota</taxon>
        <taxon>Diptera</taxon>
        <taxon>Brachycera</taxon>
        <taxon>Muscomorpha</taxon>
        <taxon>Platypezoidea</taxon>
        <taxon>Phoridae</taxon>
        <taxon>Megaseliini</taxon>
        <taxon>Megaselia</taxon>
    </lineage>
</organism>
<evidence type="ECO:0000313" key="4">
    <source>
        <dbReference type="Proteomes" id="UP000015102"/>
    </source>
</evidence>
<dbReference type="Pfam" id="PF09747">
    <property type="entry name" value="CCD97-like_C"/>
    <property type="match status" value="1"/>
</dbReference>
<dbReference type="PANTHER" id="PTHR31840:SF1">
    <property type="entry name" value="COILED-COIL DOMAIN-CONTAINING PROTEIN 97"/>
    <property type="match status" value="1"/>
</dbReference>
<dbReference type="InterPro" id="IPR040233">
    <property type="entry name" value="CCD97-like_C"/>
</dbReference>
<dbReference type="Proteomes" id="UP000015102">
    <property type="component" value="Unassembled WGS sequence"/>
</dbReference>
<dbReference type="InterPro" id="IPR018613">
    <property type="entry name" value="Ccdc97-like"/>
</dbReference>
<dbReference type="EnsemblMetazoa" id="MESCA003090-RA">
    <property type="protein sequence ID" value="MESCA003090-PA"/>
    <property type="gene ID" value="MESCA003090"/>
</dbReference>
<evidence type="ECO:0000259" key="2">
    <source>
        <dbReference type="Pfam" id="PF09747"/>
    </source>
</evidence>
<feature type="compositionally biased region" description="Basic and acidic residues" evidence="1">
    <location>
        <begin position="166"/>
        <end position="175"/>
    </location>
</feature>
<evidence type="ECO:0000313" key="3">
    <source>
        <dbReference type="EnsemblMetazoa" id="MESCA003090-PA"/>
    </source>
</evidence>
<reference evidence="4" key="1">
    <citation type="submission" date="2013-02" db="EMBL/GenBank/DDBJ databases">
        <authorList>
            <person name="Hughes D."/>
        </authorList>
    </citation>
    <scope>NUCLEOTIDE SEQUENCE</scope>
    <source>
        <strain>Durham</strain>
        <strain evidence="4">NC isolate 2 -- Noor lab</strain>
    </source>
</reference>
<accession>T1GI23</accession>
<sequence>EDEIQEILSDLLEKLAHKTKTIKNRRYAALQEMSKEEGYFSESEMMKREPNLYEQLVGQYLTETERRLVNGDCDYDPGEGSFANILLQGIEKDRVEQLRKDQKKDEGPDLEDDEDISEESNENGQLFPKVPNSFRKQWGNFEDEDSQPAGCSGEPSKKPKKQKYVTAEERQLLKD</sequence>
<feature type="compositionally biased region" description="Basic and acidic residues" evidence="1">
    <location>
        <begin position="96"/>
        <end position="107"/>
    </location>
</feature>